<evidence type="ECO:0000256" key="5">
    <source>
        <dbReference type="SAM" id="MobiDB-lite"/>
    </source>
</evidence>
<keyword evidence="4" id="KW-0342">GTP-binding</keyword>
<dbReference type="GO" id="GO:0005829">
    <property type="term" value="C:cytosol"/>
    <property type="evidence" value="ECO:0007669"/>
    <property type="project" value="TreeGrafter"/>
</dbReference>
<dbReference type="GO" id="GO:0000054">
    <property type="term" value="P:ribosomal subunit export from nucleus"/>
    <property type="evidence" value="ECO:0007669"/>
    <property type="project" value="TreeGrafter"/>
</dbReference>
<dbReference type="AlphaFoldDB" id="G5BZT7"/>
<dbReference type="GO" id="GO:0003924">
    <property type="term" value="F:GTPase activity"/>
    <property type="evidence" value="ECO:0007669"/>
    <property type="project" value="InterPro"/>
</dbReference>
<dbReference type="PANTHER" id="PTHR45709">
    <property type="entry name" value="LARGE SUBUNIT GTPASE 1 HOMOLOG-RELATED"/>
    <property type="match status" value="1"/>
</dbReference>
<reference evidence="6 7" key="1">
    <citation type="journal article" date="2011" name="Nature">
        <title>Genome sequencing reveals insights into physiology and longevity of the naked mole rat.</title>
        <authorList>
            <person name="Kim E.B."/>
            <person name="Fang X."/>
            <person name="Fushan A.A."/>
            <person name="Huang Z."/>
            <person name="Lobanov A.V."/>
            <person name="Han L."/>
            <person name="Marino S.M."/>
            <person name="Sun X."/>
            <person name="Turanov A.A."/>
            <person name="Yang P."/>
            <person name="Yim S.H."/>
            <person name="Zhao X."/>
            <person name="Kasaikina M.V."/>
            <person name="Stoletzki N."/>
            <person name="Peng C."/>
            <person name="Polak P."/>
            <person name="Xiong Z."/>
            <person name="Kiezun A."/>
            <person name="Zhu Y."/>
            <person name="Chen Y."/>
            <person name="Kryukov G.V."/>
            <person name="Zhang Q."/>
            <person name="Peshkin L."/>
            <person name="Yang L."/>
            <person name="Bronson R.T."/>
            <person name="Buffenstein R."/>
            <person name="Wang B."/>
            <person name="Han C."/>
            <person name="Li Q."/>
            <person name="Chen L."/>
            <person name="Zhao W."/>
            <person name="Sunyaev S.R."/>
            <person name="Park T.J."/>
            <person name="Zhang G."/>
            <person name="Wang J."/>
            <person name="Gladyshev V.N."/>
        </authorList>
    </citation>
    <scope>NUCLEOTIDE SEQUENCE [LARGE SCALE GENOMIC DNA]</scope>
</reference>
<feature type="compositionally biased region" description="Basic residues" evidence="5">
    <location>
        <begin position="133"/>
        <end position="151"/>
    </location>
</feature>
<keyword evidence="3" id="KW-0378">Hydrolase</keyword>
<proteinExistence type="predicted"/>
<keyword evidence="1" id="KW-0963">Cytoplasm</keyword>
<gene>
    <name evidence="6" type="ORF">GW7_19960</name>
</gene>
<evidence type="ECO:0000313" key="6">
    <source>
        <dbReference type="EMBL" id="EHB14847.1"/>
    </source>
</evidence>
<dbReference type="STRING" id="10181.G5BZT7"/>
<evidence type="ECO:0000256" key="3">
    <source>
        <dbReference type="ARBA" id="ARBA00022801"/>
    </source>
</evidence>
<dbReference type="InParanoid" id="G5BZT7"/>
<accession>G5BZT7</accession>
<dbReference type="GO" id="GO:0005525">
    <property type="term" value="F:GTP binding"/>
    <property type="evidence" value="ECO:0007669"/>
    <property type="project" value="UniProtKB-KW"/>
</dbReference>
<evidence type="ECO:0000256" key="1">
    <source>
        <dbReference type="ARBA" id="ARBA00022490"/>
    </source>
</evidence>
<evidence type="ECO:0000313" key="7">
    <source>
        <dbReference type="Proteomes" id="UP000006813"/>
    </source>
</evidence>
<evidence type="ECO:0000256" key="2">
    <source>
        <dbReference type="ARBA" id="ARBA00022741"/>
    </source>
</evidence>
<organism evidence="6 7">
    <name type="scientific">Heterocephalus glaber</name>
    <name type="common">Naked mole rat</name>
    <dbReference type="NCBI Taxonomy" id="10181"/>
    <lineage>
        <taxon>Eukaryota</taxon>
        <taxon>Metazoa</taxon>
        <taxon>Chordata</taxon>
        <taxon>Craniata</taxon>
        <taxon>Vertebrata</taxon>
        <taxon>Euteleostomi</taxon>
        <taxon>Mammalia</taxon>
        <taxon>Eutheria</taxon>
        <taxon>Euarchontoglires</taxon>
        <taxon>Glires</taxon>
        <taxon>Rodentia</taxon>
        <taxon>Hystricomorpha</taxon>
        <taxon>Bathyergidae</taxon>
        <taxon>Heterocephalus</taxon>
    </lineage>
</organism>
<dbReference type="Proteomes" id="UP000006813">
    <property type="component" value="Unassembled WGS sequence"/>
</dbReference>
<dbReference type="PANTHER" id="PTHR45709:SF2">
    <property type="entry name" value="LARGE SUBUNIT GTPASE 1 HOMOLOG"/>
    <property type="match status" value="1"/>
</dbReference>
<dbReference type="EMBL" id="JH172617">
    <property type="protein sequence ID" value="EHB14847.1"/>
    <property type="molecule type" value="Genomic_DNA"/>
</dbReference>
<name>G5BZT7_HETGA</name>
<keyword evidence="2" id="KW-0547">Nucleotide-binding</keyword>
<evidence type="ECO:0000256" key="4">
    <source>
        <dbReference type="ARBA" id="ARBA00023134"/>
    </source>
</evidence>
<feature type="region of interest" description="Disordered" evidence="5">
    <location>
        <begin position="129"/>
        <end position="151"/>
    </location>
</feature>
<sequence>MRGHVPPVSVMCQNIPQQVLEATYNINIVRPRENEDPHHYPTSEELLPAYGYMHGFMMAHGQPDQPCSVHYILKDYFGKQIENVVDKTFFHQENVRVLTRGMQAVMEYQPGSGLVTAATTSAEKCGSEPWKKYGNRNKKKKSHRLHKHLDM</sequence>
<protein>
    <submittedName>
        <fullName evidence="6">Large subunit GTPase 1-like protein</fullName>
    </submittedName>
</protein>
<dbReference type="InterPro" id="IPR043358">
    <property type="entry name" value="GNL1-like"/>
</dbReference>